<dbReference type="Proteomes" id="UP000609064">
    <property type="component" value="Unassembled WGS sequence"/>
</dbReference>
<reference evidence="2" key="2">
    <citation type="submission" date="2020-09" db="EMBL/GenBank/DDBJ databases">
        <authorList>
            <person name="Sun Q."/>
            <person name="Zhou Y."/>
        </authorList>
    </citation>
    <scope>NUCLEOTIDE SEQUENCE</scope>
    <source>
        <strain evidence="2">CGMCC 1.15958</strain>
    </source>
</reference>
<evidence type="ECO:0000313" key="2">
    <source>
        <dbReference type="EMBL" id="GGD57792.1"/>
    </source>
</evidence>
<dbReference type="InterPro" id="IPR046947">
    <property type="entry name" value="LytR-like"/>
</dbReference>
<dbReference type="PANTHER" id="PTHR37299:SF1">
    <property type="entry name" value="STAGE 0 SPORULATION PROTEIN A HOMOLOG"/>
    <property type="match status" value="1"/>
</dbReference>
<accession>A0A917DPX6</accession>
<organism evidence="2 3">
    <name type="scientific">Emticicia aquatilis</name>
    <dbReference type="NCBI Taxonomy" id="1537369"/>
    <lineage>
        <taxon>Bacteria</taxon>
        <taxon>Pseudomonadati</taxon>
        <taxon>Bacteroidota</taxon>
        <taxon>Cytophagia</taxon>
        <taxon>Cytophagales</taxon>
        <taxon>Leadbetterellaceae</taxon>
        <taxon>Emticicia</taxon>
    </lineage>
</organism>
<dbReference type="Gene3D" id="2.40.50.1020">
    <property type="entry name" value="LytTr DNA-binding domain"/>
    <property type="match status" value="1"/>
</dbReference>
<dbReference type="PROSITE" id="PS50930">
    <property type="entry name" value="HTH_LYTTR"/>
    <property type="match status" value="1"/>
</dbReference>
<evidence type="ECO:0000259" key="1">
    <source>
        <dbReference type="PROSITE" id="PS50930"/>
    </source>
</evidence>
<dbReference type="RefSeq" id="WP_188766165.1">
    <property type="nucleotide sequence ID" value="NZ_BMKK01000004.1"/>
</dbReference>
<evidence type="ECO:0000313" key="3">
    <source>
        <dbReference type="Proteomes" id="UP000609064"/>
    </source>
</evidence>
<dbReference type="InterPro" id="IPR007492">
    <property type="entry name" value="LytTR_DNA-bd_dom"/>
</dbReference>
<sequence length="108" mass="12599">MDSTTKYIHIGGYQEINPKEVIMLQADINYTILYFANGQKKIVATPLKTLESRLVPYDFYRTHKSYLINLKCVKLFSEVTNTVQLTDNHKVIVSRRKRTQLKIHLANI</sequence>
<dbReference type="GO" id="GO:0003677">
    <property type="term" value="F:DNA binding"/>
    <property type="evidence" value="ECO:0007669"/>
    <property type="project" value="InterPro"/>
</dbReference>
<reference evidence="2" key="1">
    <citation type="journal article" date="2014" name="Int. J. Syst. Evol. Microbiol.">
        <title>Complete genome sequence of Corynebacterium casei LMG S-19264T (=DSM 44701T), isolated from a smear-ripened cheese.</title>
        <authorList>
            <consortium name="US DOE Joint Genome Institute (JGI-PGF)"/>
            <person name="Walter F."/>
            <person name="Albersmeier A."/>
            <person name="Kalinowski J."/>
            <person name="Ruckert C."/>
        </authorList>
    </citation>
    <scope>NUCLEOTIDE SEQUENCE</scope>
    <source>
        <strain evidence="2">CGMCC 1.15958</strain>
    </source>
</reference>
<gene>
    <name evidence="2" type="ORF">GCM10011514_22360</name>
</gene>
<dbReference type="PANTHER" id="PTHR37299">
    <property type="entry name" value="TRANSCRIPTIONAL REGULATOR-RELATED"/>
    <property type="match status" value="1"/>
</dbReference>
<comment type="caution">
    <text evidence="2">The sequence shown here is derived from an EMBL/GenBank/DDBJ whole genome shotgun (WGS) entry which is preliminary data.</text>
</comment>
<dbReference type="Pfam" id="PF04397">
    <property type="entry name" value="LytTR"/>
    <property type="match status" value="1"/>
</dbReference>
<proteinExistence type="predicted"/>
<dbReference type="AlphaFoldDB" id="A0A917DPX6"/>
<dbReference type="EMBL" id="BMKK01000004">
    <property type="protein sequence ID" value="GGD57792.1"/>
    <property type="molecule type" value="Genomic_DNA"/>
</dbReference>
<feature type="domain" description="HTH LytTR-type" evidence="1">
    <location>
        <begin position="16"/>
        <end position="107"/>
    </location>
</feature>
<protein>
    <recommendedName>
        <fullName evidence="1">HTH LytTR-type domain-containing protein</fullName>
    </recommendedName>
</protein>
<keyword evidence="3" id="KW-1185">Reference proteome</keyword>
<name>A0A917DPX6_9BACT</name>
<dbReference type="SMART" id="SM00850">
    <property type="entry name" value="LytTR"/>
    <property type="match status" value="1"/>
</dbReference>
<dbReference type="GO" id="GO:0000156">
    <property type="term" value="F:phosphorelay response regulator activity"/>
    <property type="evidence" value="ECO:0007669"/>
    <property type="project" value="InterPro"/>
</dbReference>